<evidence type="ECO:0000313" key="3">
    <source>
        <dbReference type="Proteomes" id="UP000665020"/>
    </source>
</evidence>
<dbReference type="EMBL" id="CP046640">
    <property type="protein sequence ID" value="QTL98157.1"/>
    <property type="molecule type" value="Genomic_DNA"/>
</dbReference>
<evidence type="ECO:0000256" key="1">
    <source>
        <dbReference type="SAM" id="Phobius"/>
    </source>
</evidence>
<dbReference type="GO" id="GO:0005886">
    <property type="term" value="C:plasma membrane"/>
    <property type="evidence" value="ECO:0007669"/>
    <property type="project" value="InterPro"/>
</dbReference>
<dbReference type="KEGG" id="ifn:GM661_09290"/>
<protein>
    <submittedName>
        <fullName evidence="2">Energy-coupled thiamine transporter ThiT</fullName>
    </submittedName>
</protein>
<keyword evidence="3" id="KW-1185">Reference proteome</keyword>
<feature type="transmembrane region" description="Helical" evidence="1">
    <location>
        <begin position="40"/>
        <end position="65"/>
    </location>
</feature>
<dbReference type="Proteomes" id="UP000665020">
    <property type="component" value="Chromosome"/>
</dbReference>
<keyword evidence="1" id="KW-0472">Membrane</keyword>
<dbReference type="Pfam" id="PF09515">
    <property type="entry name" value="Thia_YuaJ"/>
    <property type="match status" value="1"/>
</dbReference>
<dbReference type="InterPro" id="IPR012651">
    <property type="entry name" value="Thia_Transptr_ThiT"/>
</dbReference>
<reference evidence="2" key="1">
    <citation type="submission" date="2019-12" db="EMBL/GenBank/DDBJ databases">
        <authorList>
            <person name="zhang j."/>
            <person name="sun C.M."/>
        </authorList>
    </citation>
    <scope>NUCLEOTIDE SEQUENCE</scope>
    <source>
        <strain evidence="2">NS-1</strain>
    </source>
</reference>
<sequence>MPNKRVRMMTEMGLAVALSVVLNFFRLWKMPQGGSVSLEMMPILIIALRWGGFPGMLTGFIYGLAQLMFDAYIVHPVQLLLDYPVAYMLLGLAGFIVIKNRSQRLFYCTAFAGVLIGGLGRFLSHLLSGVIFFGHYAPEGQNVWLYSTIYNGSFILPSLIVSFIIIIPLYKALDMN</sequence>
<dbReference type="GO" id="GO:0015234">
    <property type="term" value="F:thiamine transmembrane transporter activity"/>
    <property type="evidence" value="ECO:0007669"/>
    <property type="project" value="InterPro"/>
</dbReference>
<name>A0A8A7KGZ2_9FIRM</name>
<keyword evidence="1" id="KW-1133">Transmembrane helix</keyword>
<feature type="transmembrane region" description="Helical" evidence="1">
    <location>
        <begin position="143"/>
        <end position="170"/>
    </location>
</feature>
<dbReference type="RefSeq" id="WP_125990222.1">
    <property type="nucleotide sequence ID" value="NZ_CP046640.1"/>
</dbReference>
<feature type="transmembrane region" description="Helical" evidence="1">
    <location>
        <begin position="105"/>
        <end position="123"/>
    </location>
</feature>
<keyword evidence="1" id="KW-0812">Transmembrane</keyword>
<feature type="transmembrane region" description="Helical" evidence="1">
    <location>
        <begin position="77"/>
        <end position="98"/>
    </location>
</feature>
<gene>
    <name evidence="2" type="primary">thiT</name>
    <name evidence="2" type="ORF">GM661_09290</name>
</gene>
<proteinExistence type="predicted"/>
<accession>A0A8A7KGZ2</accession>
<dbReference type="Gene3D" id="1.10.1760.20">
    <property type="match status" value="1"/>
</dbReference>
<organism evidence="2 3">
    <name type="scientific">Iocasia fonsfrigidae</name>
    <dbReference type="NCBI Taxonomy" id="2682810"/>
    <lineage>
        <taxon>Bacteria</taxon>
        <taxon>Bacillati</taxon>
        <taxon>Bacillota</taxon>
        <taxon>Clostridia</taxon>
        <taxon>Halanaerobiales</taxon>
        <taxon>Halanaerobiaceae</taxon>
        <taxon>Iocasia</taxon>
    </lineage>
</organism>
<dbReference type="AlphaFoldDB" id="A0A8A7KGZ2"/>
<evidence type="ECO:0000313" key="2">
    <source>
        <dbReference type="EMBL" id="QTL98157.1"/>
    </source>
</evidence>
<dbReference type="NCBIfam" id="TIGR02357">
    <property type="entry name" value="ECF_ThiT_YuaJ"/>
    <property type="match status" value="1"/>
</dbReference>